<feature type="compositionally biased region" description="Polar residues" evidence="1">
    <location>
        <begin position="389"/>
        <end position="401"/>
    </location>
</feature>
<name>A0A6A5RQH8_9PLEO</name>
<keyword evidence="3" id="KW-1185">Reference proteome</keyword>
<proteinExistence type="predicted"/>
<dbReference type="RefSeq" id="XP_033450939.1">
    <property type="nucleotide sequence ID" value="XM_033591699.1"/>
</dbReference>
<feature type="compositionally biased region" description="Low complexity" evidence="1">
    <location>
        <begin position="364"/>
        <end position="377"/>
    </location>
</feature>
<feature type="compositionally biased region" description="Basic and acidic residues" evidence="1">
    <location>
        <begin position="533"/>
        <end position="547"/>
    </location>
</feature>
<evidence type="ECO:0000256" key="1">
    <source>
        <dbReference type="SAM" id="MobiDB-lite"/>
    </source>
</evidence>
<feature type="region of interest" description="Disordered" evidence="1">
    <location>
        <begin position="528"/>
        <end position="551"/>
    </location>
</feature>
<feature type="region of interest" description="Disordered" evidence="1">
    <location>
        <begin position="167"/>
        <end position="203"/>
    </location>
</feature>
<dbReference type="AlphaFoldDB" id="A0A6A5RQH8"/>
<feature type="compositionally biased region" description="Polar residues" evidence="1">
    <location>
        <begin position="77"/>
        <end position="87"/>
    </location>
</feature>
<gene>
    <name evidence="2" type="ORF">M421DRAFT_418169</name>
</gene>
<feature type="region of interest" description="Disordered" evidence="1">
    <location>
        <begin position="416"/>
        <end position="437"/>
    </location>
</feature>
<feature type="compositionally biased region" description="Low complexity" evidence="1">
    <location>
        <begin position="708"/>
        <end position="722"/>
    </location>
</feature>
<feature type="region of interest" description="Disordered" evidence="1">
    <location>
        <begin position="57"/>
        <end position="135"/>
    </location>
</feature>
<dbReference type="EMBL" id="ML978962">
    <property type="protein sequence ID" value="KAF1930691.1"/>
    <property type="molecule type" value="Genomic_DNA"/>
</dbReference>
<accession>A0A6A5RQH8</accession>
<dbReference type="Proteomes" id="UP000800082">
    <property type="component" value="Unassembled WGS sequence"/>
</dbReference>
<feature type="compositionally biased region" description="Low complexity" evidence="1">
    <location>
        <begin position="596"/>
        <end position="607"/>
    </location>
</feature>
<reference evidence="2" key="1">
    <citation type="journal article" date="2020" name="Stud. Mycol.">
        <title>101 Dothideomycetes genomes: a test case for predicting lifestyles and emergence of pathogens.</title>
        <authorList>
            <person name="Haridas S."/>
            <person name="Albert R."/>
            <person name="Binder M."/>
            <person name="Bloem J."/>
            <person name="Labutti K."/>
            <person name="Salamov A."/>
            <person name="Andreopoulos B."/>
            <person name="Baker S."/>
            <person name="Barry K."/>
            <person name="Bills G."/>
            <person name="Bluhm B."/>
            <person name="Cannon C."/>
            <person name="Castanera R."/>
            <person name="Culley D."/>
            <person name="Daum C."/>
            <person name="Ezra D."/>
            <person name="Gonzalez J."/>
            <person name="Henrissat B."/>
            <person name="Kuo A."/>
            <person name="Liang C."/>
            <person name="Lipzen A."/>
            <person name="Lutzoni F."/>
            <person name="Magnuson J."/>
            <person name="Mondo S."/>
            <person name="Nolan M."/>
            <person name="Ohm R."/>
            <person name="Pangilinan J."/>
            <person name="Park H.-J."/>
            <person name="Ramirez L."/>
            <person name="Alfaro M."/>
            <person name="Sun H."/>
            <person name="Tritt A."/>
            <person name="Yoshinaga Y."/>
            <person name="Zwiers L.-H."/>
            <person name="Turgeon B."/>
            <person name="Goodwin S."/>
            <person name="Spatafora J."/>
            <person name="Crous P."/>
            <person name="Grigoriev I."/>
        </authorList>
    </citation>
    <scope>NUCLEOTIDE SEQUENCE</scope>
    <source>
        <strain evidence="2">CBS 183.55</strain>
    </source>
</reference>
<sequence length="803" mass="88449">MVLAAKQRVPSSQRSPTLSDAAMILPGFEADQACSMSPVFERPPSVSALYDAYQSPKLSFPPQSRSRASQQKQSPPLSAQSSRSTLRNMGDSAANAKRSPPRHEVLALSPKSDANGFKGWEEQEQRRLSTASSMLSEDFENWPGFDSSHETFDDSGVGLEEQEMHNRVPRGLAKDGDDMENEQWTSGRTGSDEDDIDDPQSSAALSRRAEIILANAKKRLNVMEGNLRGARESLVVSPTYHPIRSTSELSQHIASSRERDRRLYAGIGPIPPRTPHRNSLLYSTNISSPSHARGASETSIPLSFTPSYTSRMSTSKRASSAMGAASGPWSAESFGHGRFPIKESRSHEVMRDPRNTWNTTDYQTPGRSTSRSSRSPPALETLREDDNGHTLQRSASATSGLRDQMNDLKGRISSLKQRAAEDHMRRRSLQSLRTPSPFTSSEVWYHGKDGYQVGTSTVTQNAGLGIKTESPARKALYEEGRSPTTTLSQREGETLLASKDRSPKGLGIQQVGCNPPSTIDEVTERSGSTVESSDDHDHVSVIGKDLEPGGDSVYEDAAYEMPVTERHEDRVDAFDYEHFFLHSAMGTYSLEDRRSSTSSNSSTETTRPVTAMQSSEDLSNAEKRISMHQRNPSVDSISSVATFATAAEHQSDEEDDEENEQMDQFSQQIIQHNQHIATQRPSLVSLRSDSAINMRRGNGISPTQTAISRGSSRTSSSSGSLASGLQTSKIYSILTESQSNEPRLALSEEEKQLIYSLAASFQNVCANLQNTCGEQHDRKAWRQRLDEARRVLAGEEIEDDQSF</sequence>
<dbReference type="OrthoDB" id="3438840at2759"/>
<evidence type="ECO:0000313" key="3">
    <source>
        <dbReference type="Proteomes" id="UP000800082"/>
    </source>
</evidence>
<feature type="compositionally biased region" description="Low complexity" evidence="1">
    <location>
        <begin position="61"/>
        <end position="76"/>
    </location>
</feature>
<feature type="compositionally biased region" description="Basic and acidic residues" evidence="1">
    <location>
        <begin position="340"/>
        <end position="354"/>
    </location>
</feature>
<feature type="compositionally biased region" description="Polar residues" evidence="1">
    <location>
        <begin position="288"/>
        <end position="318"/>
    </location>
</feature>
<feature type="compositionally biased region" description="Basic and acidic residues" evidence="1">
    <location>
        <begin position="167"/>
        <end position="176"/>
    </location>
</feature>
<evidence type="ECO:0000313" key="2">
    <source>
        <dbReference type="EMBL" id="KAF1930691.1"/>
    </source>
</evidence>
<dbReference type="GeneID" id="54349367"/>
<organism evidence="2 3">
    <name type="scientific">Didymella exigua CBS 183.55</name>
    <dbReference type="NCBI Taxonomy" id="1150837"/>
    <lineage>
        <taxon>Eukaryota</taxon>
        <taxon>Fungi</taxon>
        <taxon>Dikarya</taxon>
        <taxon>Ascomycota</taxon>
        <taxon>Pezizomycotina</taxon>
        <taxon>Dothideomycetes</taxon>
        <taxon>Pleosporomycetidae</taxon>
        <taxon>Pleosporales</taxon>
        <taxon>Pleosporineae</taxon>
        <taxon>Didymellaceae</taxon>
        <taxon>Didymella</taxon>
    </lineage>
</organism>
<feature type="region of interest" description="Disordered" evidence="1">
    <location>
        <begin position="590"/>
        <end position="621"/>
    </location>
</feature>
<protein>
    <submittedName>
        <fullName evidence="2">Uncharacterized protein</fullName>
    </submittedName>
</protein>
<feature type="region of interest" description="Disordered" evidence="1">
    <location>
        <begin position="693"/>
        <end position="722"/>
    </location>
</feature>
<feature type="region of interest" description="Disordered" evidence="1">
    <location>
        <begin position="288"/>
        <end position="403"/>
    </location>
</feature>